<keyword evidence="7" id="KW-0325">Glycoprotein</keyword>
<evidence type="ECO:0000256" key="9">
    <source>
        <dbReference type="SAM" id="SignalP"/>
    </source>
</evidence>
<evidence type="ECO:0000313" key="12">
    <source>
        <dbReference type="Proteomes" id="UP000823749"/>
    </source>
</evidence>
<evidence type="ECO:0000256" key="7">
    <source>
        <dbReference type="ARBA" id="ARBA00023180"/>
    </source>
</evidence>
<dbReference type="PANTHER" id="PTHR33044">
    <property type="entry name" value="BIFUNCTIONAL INHIBITOR/LIPID-TRANSFER PROTEIN/SEED STORAGE 2S ALBUMIN SUPERFAMILY PROTEIN-RELATED"/>
    <property type="match status" value="1"/>
</dbReference>
<reference evidence="11" key="1">
    <citation type="submission" date="2020-08" db="EMBL/GenBank/DDBJ databases">
        <title>Plant Genome Project.</title>
        <authorList>
            <person name="Zhang R.-G."/>
        </authorList>
    </citation>
    <scope>NUCLEOTIDE SEQUENCE</scope>
    <source>
        <strain evidence="11">WSP0</strain>
        <tissue evidence="11">Leaf</tissue>
    </source>
</reference>
<evidence type="ECO:0000256" key="8">
    <source>
        <dbReference type="ARBA" id="ARBA00023288"/>
    </source>
</evidence>
<dbReference type="Proteomes" id="UP000823749">
    <property type="component" value="Chromosome 7"/>
</dbReference>
<keyword evidence="4" id="KW-0336">GPI-anchor</keyword>
<proteinExistence type="inferred from homology"/>
<feature type="chain" id="PRO_5043675212" description="Bifunctional inhibitor/plant lipid transfer protein/seed storage helical domain-containing protein" evidence="9">
    <location>
        <begin position="29"/>
        <end position="148"/>
    </location>
</feature>
<protein>
    <recommendedName>
        <fullName evidence="10">Bifunctional inhibitor/plant lipid transfer protein/seed storage helical domain-containing protein</fullName>
    </recommendedName>
</protein>
<comment type="caution">
    <text evidence="11">The sequence shown here is derived from an EMBL/GenBank/DDBJ whole genome shotgun (WGS) entry which is preliminary data.</text>
</comment>
<name>A0AAV6JGF7_9ERIC</name>
<dbReference type="Gene3D" id="1.10.110.10">
    <property type="entry name" value="Plant lipid-transfer and hydrophobic proteins"/>
    <property type="match status" value="1"/>
</dbReference>
<dbReference type="InterPro" id="IPR036312">
    <property type="entry name" value="Bifun_inhib/LTP/seed_sf"/>
</dbReference>
<organism evidence="11 12">
    <name type="scientific">Rhododendron griersonianum</name>
    <dbReference type="NCBI Taxonomy" id="479676"/>
    <lineage>
        <taxon>Eukaryota</taxon>
        <taxon>Viridiplantae</taxon>
        <taxon>Streptophyta</taxon>
        <taxon>Embryophyta</taxon>
        <taxon>Tracheophyta</taxon>
        <taxon>Spermatophyta</taxon>
        <taxon>Magnoliopsida</taxon>
        <taxon>eudicotyledons</taxon>
        <taxon>Gunneridae</taxon>
        <taxon>Pentapetalae</taxon>
        <taxon>asterids</taxon>
        <taxon>Ericales</taxon>
        <taxon>Ericaceae</taxon>
        <taxon>Ericoideae</taxon>
        <taxon>Rhodoreae</taxon>
        <taxon>Rhododendron</taxon>
    </lineage>
</organism>
<evidence type="ECO:0000313" key="11">
    <source>
        <dbReference type="EMBL" id="KAG5539798.1"/>
    </source>
</evidence>
<feature type="signal peptide" evidence="9">
    <location>
        <begin position="1"/>
        <end position="28"/>
    </location>
</feature>
<evidence type="ECO:0000256" key="1">
    <source>
        <dbReference type="ARBA" id="ARBA00004609"/>
    </source>
</evidence>
<dbReference type="AlphaFoldDB" id="A0AAV6JGF7"/>
<dbReference type="SUPFAM" id="SSF47699">
    <property type="entry name" value="Bifunctional inhibitor/lipid-transfer protein/seed storage 2S albumin"/>
    <property type="match status" value="1"/>
</dbReference>
<dbReference type="EMBL" id="JACTNZ010000007">
    <property type="protein sequence ID" value="KAG5539798.1"/>
    <property type="molecule type" value="Genomic_DNA"/>
</dbReference>
<keyword evidence="5 9" id="KW-0732">Signal</keyword>
<keyword evidence="8" id="KW-0449">Lipoprotein</keyword>
<feature type="domain" description="Bifunctional inhibitor/plant lipid transfer protein/seed storage helical" evidence="10">
    <location>
        <begin position="13"/>
        <end position="98"/>
    </location>
</feature>
<evidence type="ECO:0000256" key="5">
    <source>
        <dbReference type="ARBA" id="ARBA00022729"/>
    </source>
</evidence>
<comment type="subcellular location">
    <subcellularLocation>
        <location evidence="1">Cell membrane</location>
        <topology evidence="1">Lipid-anchor</topology>
        <topology evidence="1">GPI-anchor</topology>
    </subcellularLocation>
</comment>
<keyword evidence="3" id="KW-1003">Cell membrane</keyword>
<evidence type="ECO:0000259" key="10">
    <source>
        <dbReference type="Pfam" id="PF14368"/>
    </source>
</evidence>
<dbReference type="GO" id="GO:0005886">
    <property type="term" value="C:plasma membrane"/>
    <property type="evidence" value="ECO:0007669"/>
    <property type="project" value="UniProtKB-SubCell"/>
</dbReference>
<dbReference type="Pfam" id="PF14368">
    <property type="entry name" value="LTP_2"/>
    <property type="match status" value="1"/>
</dbReference>
<dbReference type="InterPro" id="IPR043325">
    <property type="entry name" value="LTSS"/>
</dbReference>
<evidence type="ECO:0000256" key="2">
    <source>
        <dbReference type="ARBA" id="ARBA00009748"/>
    </source>
</evidence>
<keyword evidence="12" id="KW-1185">Reference proteome</keyword>
<comment type="similarity">
    <text evidence="2">Belongs to the plant LTP family.</text>
</comment>
<keyword evidence="4" id="KW-0472">Membrane</keyword>
<gene>
    <name evidence="11" type="ORF">RHGRI_020122</name>
</gene>
<dbReference type="GO" id="GO:0098552">
    <property type="term" value="C:side of membrane"/>
    <property type="evidence" value="ECO:0007669"/>
    <property type="project" value="UniProtKB-KW"/>
</dbReference>
<evidence type="ECO:0000256" key="4">
    <source>
        <dbReference type="ARBA" id="ARBA00022622"/>
    </source>
</evidence>
<evidence type="ECO:0000256" key="6">
    <source>
        <dbReference type="ARBA" id="ARBA00023157"/>
    </source>
</evidence>
<dbReference type="CDD" id="cd00010">
    <property type="entry name" value="AAI_LTSS"/>
    <property type="match status" value="1"/>
</dbReference>
<evidence type="ECO:0000256" key="3">
    <source>
        <dbReference type="ARBA" id="ARBA00022475"/>
    </source>
</evidence>
<sequence length="148" mass="15525">MGFSRFPAALIFAAAVAMTAVAPRLADAQTPACAEKLTSCVDYISTNVTPPAACCGPLKEAVTNEMQCLCNLYDAPGLLASFGINVTQAVLLPGRCHLVAGNCSKASAPTSPTSNPPPPDLNVGVMRIHFLMHVALKARYYWSRSVSA</sequence>
<keyword evidence="6" id="KW-1015">Disulfide bond</keyword>
<dbReference type="InterPro" id="IPR016140">
    <property type="entry name" value="Bifunc_inhib/LTP/seed_store"/>
</dbReference>
<accession>A0AAV6JGF7</accession>